<reference evidence="4 5" key="1">
    <citation type="submission" date="2019-11" db="EMBL/GenBank/DDBJ databases">
        <title>Comparative genomics of hydrocarbon-degrading Desulfosarcina strains.</title>
        <authorList>
            <person name="Watanabe M."/>
            <person name="Kojima H."/>
            <person name="Fukui M."/>
        </authorList>
    </citation>
    <scope>NUCLEOTIDE SEQUENCE [LARGE SCALE GENOMIC DNA]</scope>
    <source>
        <strain evidence="4 5">PP31</strain>
    </source>
</reference>
<proteinExistence type="inferred from homology"/>
<dbReference type="OrthoDB" id="9797528at2"/>
<dbReference type="Gene3D" id="3.30.1330.120">
    <property type="entry name" value="2-methylcitrate dehydratase PrpD"/>
    <property type="match status" value="1"/>
</dbReference>
<organism evidence="4 5">
    <name type="scientific">Desulfosarcina widdelii</name>
    <dbReference type="NCBI Taxonomy" id="947919"/>
    <lineage>
        <taxon>Bacteria</taxon>
        <taxon>Pseudomonadati</taxon>
        <taxon>Thermodesulfobacteriota</taxon>
        <taxon>Desulfobacteria</taxon>
        <taxon>Desulfobacterales</taxon>
        <taxon>Desulfosarcinaceae</taxon>
        <taxon>Desulfosarcina</taxon>
    </lineage>
</organism>
<accession>A0A5K7YVF8</accession>
<dbReference type="GO" id="GO:0016829">
    <property type="term" value="F:lyase activity"/>
    <property type="evidence" value="ECO:0007669"/>
    <property type="project" value="InterPro"/>
</dbReference>
<dbReference type="Pfam" id="PF03972">
    <property type="entry name" value="MmgE_PrpD_N"/>
    <property type="match status" value="1"/>
</dbReference>
<dbReference type="Pfam" id="PF19305">
    <property type="entry name" value="MmgE_PrpD_C"/>
    <property type="match status" value="1"/>
</dbReference>
<dbReference type="InterPro" id="IPR045337">
    <property type="entry name" value="MmgE_PrpD_C"/>
</dbReference>
<evidence type="ECO:0000256" key="1">
    <source>
        <dbReference type="ARBA" id="ARBA00006174"/>
    </source>
</evidence>
<dbReference type="PANTHER" id="PTHR16943:SF8">
    <property type="entry name" value="2-METHYLCITRATE DEHYDRATASE"/>
    <property type="match status" value="1"/>
</dbReference>
<evidence type="ECO:0000313" key="5">
    <source>
        <dbReference type="Proteomes" id="UP000427769"/>
    </source>
</evidence>
<sequence>MAKDIARALAEFAVAMKLPDIPPETIEFTKGLALKTVAGMLVGSSMPVGRRVIRGTIERGHASEVGAIGCGITTSLWNAVLNNGIFAHAAELEDDSFLRGTAWDITSFPVYFPLAEKLKLSGRELLEICIIGLEVHSRTTLFYPQGHLGLTVIPGALGPSVGVARAFKLSMDETMAAMGLALSGVPVAYVSFGTDAHYFETALHSLQALIAAELAKCGLAGNPDIVTYMSNLVGKERVIPEKIIQDLGTQWRVHDIWVKKYPCCFHMHRHLDGLKDIITAENISLSQVDRVRVHISHLEEICNRPEPASIGDLQFSFQNSIASMLLDRDVNYDHINEKKLTDPVFKEARSKVQIVNHEEWHPEYAMETPARIELILKDGREFSRERQFAVGAPQEPISIEQFRSLFIKFVNGILQESRRSWTADAIMNLENLDVRDLKELNRILVYETVEGPGQ</sequence>
<dbReference type="PANTHER" id="PTHR16943">
    <property type="entry name" value="2-METHYLCITRATE DEHYDRATASE-RELATED"/>
    <property type="match status" value="1"/>
</dbReference>
<dbReference type="InterPro" id="IPR042188">
    <property type="entry name" value="MmgE/PrpD_sf_2"/>
</dbReference>
<dbReference type="InterPro" id="IPR045336">
    <property type="entry name" value="MmgE_PrpD_N"/>
</dbReference>
<dbReference type="InterPro" id="IPR036148">
    <property type="entry name" value="MmgE/PrpD_sf"/>
</dbReference>
<dbReference type="RefSeq" id="WP_155301834.1">
    <property type="nucleotide sequence ID" value="NZ_AP021875.1"/>
</dbReference>
<dbReference type="Gene3D" id="1.10.4100.10">
    <property type="entry name" value="2-methylcitrate dehydratase PrpD"/>
    <property type="match status" value="1"/>
</dbReference>
<feature type="domain" description="MmgE/PrpD C-terminal" evidence="3">
    <location>
        <begin position="261"/>
        <end position="425"/>
    </location>
</feature>
<gene>
    <name evidence="4" type="ORF">DSCW_00550</name>
</gene>
<evidence type="ECO:0008006" key="6">
    <source>
        <dbReference type="Google" id="ProtNLM"/>
    </source>
</evidence>
<dbReference type="EMBL" id="AP021875">
    <property type="protein sequence ID" value="BBO72638.1"/>
    <property type="molecule type" value="Genomic_DNA"/>
</dbReference>
<dbReference type="InterPro" id="IPR042183">
    <property type="entry name" value="MmgE/PrpD_sf_1"/>
</dbReference>
<feature type="domain" description="MmgE/PrpD N-terminal" evidence="2">
    <location>
        <begin position="8"/>
        <end position="226"/>
    </location>
</feature>
<evidence type="ECO:0000259" key="2">
    <source>
        <dbReference type="Pfam" id="PF03972"/>
    </source>
</evidence>
<evidence type="ECO:0000313" key="4">
    <source>
        <dbReference type="EMBL" id="BBO72638.1"/>
    </source>
</evidence>
<protein>
    <recommendedName>
        <fullName evidence="6">2-methylcitrate dehydratase</fullName>
    </recommendedName>
</protein>
<dbReference type="KEGG" id="dwd:DSCW_00550"/>
<dbReference type="Proteomes" id="UP000427769">
    <property type="component" value="Chromosome"/>
</dbReference>
<dbReference type="SUPFAM" id="SSF103378">
    <property type="entry name" value="2-methylcitrate dehydratase PrpD"/>
    <property type="match status" value="1"/>
</dbReference>
<evidence type="ECO:0000259" key="3">
    <source>
        <dbReference type="Pfam" id="PF19305"/>
    </source>
</evidence>
<keyword evidence="5" id="KW-1185">Reference proteome</keyword>
<comment type="similarity">
    <text evidence="1">Belongs to the PrpD family.</text>
</comment>
<dbReference type="AlphaFoldDB" id="A0A5K7YVF8"/>
<name>A0A5K7YVF8_9BACT</name>
<dbReference type="InterPro" id="IPR005656">
    <property type="entry name" value="MmgE_PrpD"/>
</dbReference>